<evidence type="ECO:0008006" key="4">
    <source>
        <dbReference type="Google" id="ProtNLM"/>
    </source>
</evidence>
<feature type="signal peptide" evidence="1">
    <location>
        <begin position="1"/>
        <end position="23"/>
    </location>
</feature>
<dbReference type="EMBL" id="FNES01000001">
    <property type="protein sequence ID" value="SDI79243.1"/>
    <property type="molecule type" value="Genomic_DNA"/>
</dbReference>
<sequence length="202" mass="21196">MKTGFSAATLAVALALLSPLAAADEASPSLSLTPVVEDPVYTSEDMARLAQLDNGIIVQGADLDTPDGYTSGFRLTAGYSPYRLPQFDLGAELTYRTSDEVPLSMAGESLLMNTTSVGGSLVAGVRLGHLGLYAKTGFAEWNGDPLEPGESARLATAGTSRVNGFGARLDFPSVSGQLEFEEIDAPSMQHLNQLTASLHIPF</sequence>
<evidence type="ECO:0000313" key="2">
    <source>
        <dbReference type="EMBL" id="SDI79243.1"/>
    </source>
</evidence>
<keyword evidence="3" id="KW-1185">Reference proteome</keyword>
<reference evidence="2 3" key="1">
    <citation type="submission" date="2016-10" db="EMBL/GenBank/DDBJ databases">
        <authorList>
            <person name="de Groot N.N."/>
        </authorList>
    </citation>
    <scope>NUCLEOTIDE SEQUENCE [LARGE SCALE GENOMIC DNA]</scope>
    <source>
        <strain evidence="2 3">CGMCC 1.6133</strain>
    </source>
</reference>
<dbReference type="STRING" id="376427.SAMN04487954_101324"/>
<dbReference type="Gene3D" id="2.40.160.20">
    <property type="match status" value="1"/>
</dbReference>
<accession>A0A1G8NGC8</accession>
<organism evidence="2 3">
    <name type="scientific">Billgrantia gudaonensis</name>
    <dbReference type="NCBI Taxonomy" id="376427"/>
    <lineage>
        <taxon>Bacteria</taxon>
        <taxon>Pseudomonadati</taxon>
        <taxon>Pseudomonadota</taxon>
        <taxon>Gammaproteobacteria</taxon>
        <taxon>Oceanospirillales</taxon>
        <taxon>Halomonadaceae</taxon>
        <taxon>Billgrantia</taxon>
    </lineage>
</organism>
<dbReference type="Proteomes" id="UP000198525">
    <property type="component" value="Unassembled WGS sequence"/>
</dbReference>
<name>A0A1G8NGC8_9GAMM</name>
<evidence type="ECO:0000256" key="1">
    <source>
        <dbReference type="SAM" id="SignalP"/>
    </source>
</evidence>
<gene>
    <name evidence="2" type="ORF">SAMN04487954_101324</name>
</gene>
<evidence type="ECO:0000313" key="3">
    <source>
        <dbReference type="Proteomes" id="UP000198525"/>
    </source>
</evidence>
<feature type="chain" id="PRO_5011586188" description="Outer membrane protein beta-barrel domain-containing protein" evidence="1">
    <location>
        <begin position="24"/>
        <end position="202"/>
    </location>
</feature>
<dbReference type="AlphaFoldDB" id="A0A1G8NGC8"/>
<protein>
    <recommendedName>
        <fullName evidence="4">Outer membrane protein beta-barrel domain-containing protein</fullName>
    </recommendedName>
</protein>
<dbReference type="RefSeq" id="WP_245682118.1">
    <property type="nucleotide sequence ID" value="NZ_FNES01000001.1"/>
</dbReference>
<keyword evidence="1" id="KW-0732">Signal</keyword>
<proteinExistence type="predicted"/>